<dbReference type="AlphaFoldDB" id="A0A7D4BJ31"/>
<gene>
    <name evidence="2" type="ORF">GXN76_06005</name>
</gene>
<feature type="transmembrane region" description="Helical" evidence="1">
    <location>
        <begin position="138"/>
        <end position="156"/>
    </location>
</feature>
<feature type="transmembrane region" description="Helical" evidence="1">
    <location>
        <begin position="109"/>
        <end position="126"/>
    </location>
</feature>
<organism evidence="2 3">
    <name type="scientific">Kroppenstedtia pulmonis</name>
    <dbReference type="NCBI Taxonomy" id="1380685"/>
    <lineage>
        <taxon>Bacteria</taxon>
        <taxon>Bacillati</taxon>
        <taxon>Bacillota</taxon>
        <taxon>Bacilli</taxon>
        <taxon>Bacillales</taxon>
        <taxon>Thermoactinomycetaceae</taxon>
        <taxon>Kroppenstedtia</taxon>
    </lineage>
</organism>
<evidence type="ECO:0008006" key="4">
    <source>
        <dbReference type="Google" id="ProtNLM"/>
    </source>
</evidence>
<proteinExistence type="predicted"/>
<feature type="transmembrane region" description="Helical" evidence="1">
    <location>
        <begin position="59"/>
        <end position="77"/>
    </location>
</feature>
<feature type="transmembrane region" description="Helical" evidence="1">
    <location>
        <begin position="30"/>
        <end position="47"/>
    </location>
</feature>
<dbReference type="EMBL" id="CP048104">
    <property type="protein sequence ID" value="QKG84070.1"/>
    <property type="molecule type" value="Genomic_DNA"/>
</dbReference>
<evidence type="ECO:0000256" key="1">
    <source>
        <dbReference type="SAM" id="Phobius"/>
    </source>
</evidence>
<dbReference type="RefSeq" id="WP_173221406.1">
    <property type="nucleotide sequence ID" value="NZ_CP048104.1"/>
</dbReference>
<accession>A0A7D4BJ31</accession>
<keyword evidence="1" id="KW-0812">Transmembrane</keyword>
<feature type="transmembrane region" description="Helical" evidence="1">
    <location>
        <begin position="83"/>
        <end position="102"/>
    </location>
</feature>
<reference evidence="2 3" key="1">
    <citation type="submission" date="2020-01" db="EMBL/GenBank/DDBJ databases">
        <authorList>
            <person name="Gulvik C.A."/>
            <person name="Batra D.G."/>
        </authorList>
    </citation>
    <scope>NUCLEOTIDE SEQUENCE [LARGE SCALE GENOMIC DNA]</scope>
    <source>
        <strain evidence="2 3">W9323</strain>
    </source>
</reference>
<dbReference type="Proteomes" id="UP000503088">
    <property type="component" value="Chromosome"/>
</dbReference>
<keyword evidence="1" id="KW-1133">Transmembrane helix</keyword>
<dbReference type="KEGG" id="kpul:GXN76_06005"/>
<name>A0A7D4BJ31_9BACL</name>
<keyword evidence="1" id="KW-0472">Membrane</keyword>
<keyword evidence="3" id="KW-1185">Reference proteome</keyword>
<evidence type="ECO:0000313" key="3">
    <source>
        <dbReference type="Proteomes" id="UP000503088"/>
    </source>
</evidence>
<protein>
    <recommendedName>
        <fullName evidence="4">DUF5668 domain-containing protein</fullName>
    </recommendedName>
</protein>
<evidence type="ECO:0000313" key="2">
    <source>
        <dbReference type="EMBL" id="QKG84070.1"/>
    </source>
</evidence>
<sequence length="159" mass="17793">MHHKTIGTLLALAGVFLLWRKLDWPLTDQLGSWEFLLILVGLVLLFLSLRHRKKARLQVWGGIALGLGIHAWGSAYWSGWPHHWSIIPAVIGSSFLLFGGFINKDRKSGLIGATLILLGLFTWPGINNIPVMGEAASWLSIYWPVMLILLGLILFFRKG</sequence>